<reference evidence="1 2" key="1">
    <citation type="submission" date="2009-07" db="EMBL/GenBank/DDBJ databases">
        <authorList>
            <person name="Madupu R."/>
            <person name="Sebastian Y."/>
            <person name="Durkin A.S."/>
            <person name="Torralba M."/>
            <person name="Methe B."/>
            <person name="Sutton G.G."/>
            <person name="Strausberg R.L."/>
            <person name="Nelson K.E."/>
        </authorList>
    </citation>
    <scope>NUCLEOTIDE SEQUENCE [LARGE SCALE GENOMIC DNA]</scope>
    <source>
        <strain evidence="1 2">RM3268</strain>
    </source>
</reference>
<evidence type="ECO:0000313" key="1">
    <source>
        <dbReference type="EMBL" id="EEV18929.1"/>
    </source>
</evidence>
<keyword evidence="2" id="KW-1185">Reference proteome</keyword>
<gene>
    <name evidence="1" type="ORF">CAMGR0001_2406</name>
</gene>
<dbReference type="AlphaFoldDB" id="C8PE56"/>
<dbReference type="Proteomes" id="UP000005709">
    <property type="component" value="Unassembled WGS sequence"/>
</dbReference>
<protein>
    <submittedName>
        <fullName evidence="1">Uncharacterized protein</fullName>
    </submittedName>
</protein>
<organism evidence="1 2">
    <name type="scientific">Campylobacter gracilis RM3268</name>
    <dbReference type="NCBI Taxonomy" id="553220"/>
    <lineage>
        <taxon>Bacteria</taxon>
        <taxon>Pseudomonadati</taxon>
        <taxon>Campylobacterota</taxon>
        <taxon>Epsilonproteobacteria</taxon>
        <taxon>Campylobacterales</taxon>
        <taxon>Campylobacteraceae</taxon>
        <taxon>Campylobacter</taxon>
    </lineage>
</organism>
<name>C8PE56_9BACT</name>
<accession>C8PE56</accession>
<comment type="caution">
    <text evidence="1">The sequence shown here is derived from an EMBL/GenBank/DDBJ whole genome shotgun (WGS) entry which is preliminary data.</text>
</comment>
<evidence type="ECO:0000313" key="2">
    <source>
        <dbReference type="Proteomes" id="UP000005709"/>
    </source>
</evidence>
<dbReference type="EMBL" id="ACYG01000005">
    <property type="protein sequence ID" value="EEV18929.1"/>
    <property type="molecule type" value="Genomic_DNA"/>
</dbReference>
<proteinExistence type="predicted"/>
<sequence length="51" mass="6048">MARKLDESARQVGGTRTRKAQNFTRWRKFKYTLTNRSVKYASNFNDQGFLC</sequence>